<name>A0A183T7Y6_SCHSO</name>
<dbReference type="WBParaSite" id="SSLN_0001305701-mRNA-1">
    <property type="protein sequence ID" value="SSLN_0001305701-mRNA-1"/>
    <property type="gene ID" value="SSLN_0001305701"/>
</dbReference>
<reference evidence="1 2" key="2">
    <citation type="submission" date="2018-11" db="EMBL/GenBank/DDBJ databases">
        <authorList>
            <consortium name="Pathogen Informatics"/>
        </authorList>
    </citation>
    <scope>NUCLEOTIDE SEQUENCE [LARGE SCALE GENOMIC DNA]</scope>
    <source>
        <strain evidence="1 2">NST_G2</strain>
    </source>
</reference>
<dbReference type="AlphaFoldDB" id="A0A183T7Y6"/>
<organism evidence="3">
    <name type="scientific">Schistocephalus solidus</name>
    <name type="common">Tapeworm</name>
    <dbReference type="NCBI Taxonomy" id="70667"/>
    <lineage>
        <taxon>Eukaryota</taxon>
        <taxon>Metazoa</taxon>
        <taxon>Spiralia</taxon>
        <taxon>Lophotrochozoa</taxon>
        <taxon>Platyhelminthes</taxon>
        <taxon>Cestoda</taxon>
        <taxon>Eucestoda</taxon>
        <taxon>Diphyllobothriidea</taxon>
        <taxon>Diphyllobothriidae</taxon>
        <taxon>Schistocephalus</taxon>
    </lineage>
</organism>
<protein>
    <submittedName>
        <fullName evidence="1 3">Uncharacterized protein</fullName>
    </submittedName>
</protein>
<proteinExistence type="predicted"/>
<reference evidence="3" key="1">
    <citation type="submission" date="2016-06" db="UniProtKB">
        <authorList>
            <consortium name="WormBaseParasite"/>
        </authorList>
    </citation>
    <scope>IDENTIFICATION</scope>
</reference>
<dbReference type="OrthoDB" id="10381594at2759"/>
<dbReference type="EMBL" id="UYSU01037380">
    <property type="protein sequence ID" value="VDL98972.1"/>
    <property type="molecule type" value="Genomic_DNA"/>
</dbReference>
<gene>
    <name evidence="1" type="ORF">SSLN_LOCUS12587</name>
</gene>
<dbReference type="Proteomes" id="UP000275846">
    <property type="component" value="Unassembled WGS sequence"/>
</dbReference>
<sequence length="135" mass="15200">MQLKNIKGCIQLRPIAQYIIGPPAVNLLGVPSLVLDSGIELAEWFEALLPVKLKEEVASCLVNLRERNGTVATFLSALVVNEVSALGKVFSYYLQPPLLIFLLHTSRRHLSRKSSFMCNFHQKAFQQAEHWKTPI</sequence>
<evidence type="ECO:0000313" key="3">
    <source>
        <dbReference type="WBParaSite" id="SSLN_0001305701-mRNA-1"/>
    </source>
</evidence>
<evidence type="ECO:0000313" key="1">
    <source>
        <dbReference type="EMBL" id="VDL98972.1"/>
    </source>
</evidence>
<dbReference type="STRING" id="70667.A0A183T7Y6"/>
<accession>A0A183T7Y6</accession>
<keyword evidence="2" id="KW-1185">Reference proteome</keyword>
<evidence type="ECO:0000313" key="2">
    <source>
        <dbReference type="Proteomes" id="UP000275846"/>
    </source>
</evidence>